<feature type="domain" description="Cytochrome c" evidence="14">
    <location>
        <begin position="250"/>
        <end position="374"/>
    </location>
</feature>
<accession>I3IHU8</accession>
<dbReference type="EMBL" id="BAFH01000002">
    <property type="protein sequence ID" value="GAB61293.1"/>
    <property type="molecule type" value="Genomic_DNA"/>
</dbReference>
<dbReference type="GO" id="GO:0009055">
    <property type="term" value="F:electron transfer activity"/>
    <property type="evidence" value="ECO:0007669"/>
    <property type="project" value="InterPro"/>
</dbReference>
<comment type="function">
    <text evidence="11">Involved in methylamine metabolism. Essential for the maturation of the beta subunit of MADH, presumably via a step in the biosynthesis of tryptophan tryptophylquinone (TTQ), the cofactor of MADH.</text>
</comment>
<dbReference type="GO" id="GO:0004130">
    <property type="term" value="F:cytochrome-c peroxidase activity"/>
    <property type="evidence" value="ECO:0007669"/>
    <property type="project" value="TreeGrafter"/>
</dbReference>
<keyword evidence="6" id="KW-0732">Signal</keyword>
<evidence type="ECO:0000313" key="16">
    <source>
        <dbReference type="Proteomes" id="UP000002985"/>
    </source>
</evidence>
<dbReference type="FunFam" id="1.10.760.10:FF:000019">
    <property type="entry name" value="Di-heme cytochrome C peroxidase"/>
    <property type="match status" value="1"/>
</dbReference>
<dbReference type="Gene3D" id="1.10.760.10">
    <property type="entry name" value="Cytochrome c-like domain"/>
    <property type="match status" value="2"/>
</dbReference>
<keyword evidence="7" id="KW-0574">Periplasm</keyword>
<feature type="domain" description="Cytochrome c" evidence="14">
    <location>
        <begin position="98"/>
        <end position="207"/>
    </location>
</feature>
<comment type="caution">
    <text evidence="15">The sequence shown here is derived from an EMBL/GenBank/DDBJ whole genome shotgun (WGS) entry which is preliminary data.</text>
</comment>
<evidence type="ECO:0000256" key="11">
    <source>
        <dbReference type="ARBA" id="ARBA00058991"/>
    </source>
</evidence>
<dbReference type="GO" id="GO:0042597">
    <property type="term" value="C:periplasmic space"/>
    <property type="evidence" value="ECO:0007669"/>
    <property type="project" value="UniProtKB-SubCell"/>
</dbReference>
<sequence>MNSVVSVVNIARCVAGGIISLFFIMQMVQGDDLVRFSSADYLSPVILPVNDQQANSEEDEEDETAKKHAAHAKDIAKFPPIGPLSPAKIPADNPQTPAKIELGKKLFFDPRLSGNNWISCATCHNPALGFADGLPRFIGGPGSKEGGRHSPTIINCAYNELQFWDGRAPTLEAQAIGPVQNPDEMFETLDSAVRKLSKLPDYVKAFQEVFGTGVTVDGIAKALAAFERTIIYANSPFDKYMQGDATAMNESAKRGMNLFNGKAECIICHNGPNFTDNKFHNIGVPAEGPIKEDLGRYNITKNESDKGAFKTPTLRNITDTAPYMHDGFFPTLFEVVQFYNVGGGRSENKSHHIHSLRLTPEEVNDLIEFLKALTGEPVQITYEASPIIYPNLPKSF</sequence>
<name>I3IHU8_9BACT</name>
<evidence type="ECO:0000256" key="9">
    <source>
        <dbReference type="ARBA" id="ARBA00023002"/>
    </source>
</evidence>
<keyword evidence="4 13" id="KW-0349">Heme</keyword>
<protein>
    <recommendedName>
        <fullName evidence="12">Methylamine utilization protein MauG</fullName>
    </recommendedName>
</protein>
<evidence type="ECO:0000256" key="8">
    <source>
        <dbReference type="ARBA" id="ARBA00022982"/>
    </source>
</evidence>
<dbReference type="InterPro" id="IPR009056">
    <property type="entry name" value="Cyt_c-like_dom"/>
</dbReference>
<keyword evidence="15" id="KW-0575">Peroxidase</keyword>
<organism evidence="15 16">
    <name type="scientific">Candidatus Jettenia caeni</name>
    <dbReference type="NCBI Taxonomy" id="247490"/>
    <lineage>
        <taxon>Bacteria</taxon>
        <taxon>Pseudomonadati</taxon>
        <taxon>Planctomycetota</taxon>
        <taxon>Candidatus Brocadiia</taxon>
        <taxon>Candidatus Brocadiales</taxon>
        <taxon>Candidatus Brocadiaceae</taxon>
        <taxon>Candidatus Jettenia</taxon>
    </lineage>
</organism>
<evidence type="ECO:0000256" key="6">
    <source>
        <dbReference type="ARBA" id="ARBA00022729"/>
    </source>
</evidence>
<keyword evidence="9" id="KW-0560">Oxidoreductase</keyword>
<evidence type="ECO:0000256" key="4">
    <source>
        <dbReference type="ARBA" id="ARBA00022617"/>
    </source>
</evidence>
<keyword evidence="10 13" id="KW-0408">Iron</keyword>
<dbReference type="GO" id="GO:0046872">
    <property type="term" value="F:metal ion binding"/>
    <property type="evidence" value="ECO:0007669"/>
    <property type="project" value="UniProtKB-KW"/>
</dbReference>
<dbReference type="SUPFAM" id="SSF46626">
    <property type="entry name" value="Cytochrome c"/>
    <property type="match status" value="2"/>
</dbReference>
<evidence type="ECO:0000256" key="5">
    <source>
        <dbReference type="ARBA" id="ARBA00022723"/>
    </source>
</evidence>
<dbReference type="GO" id="GO:0020037">
    <property type="term" value="F:heme binding"/>
    <property type="evidence" value="ECO:0007669"/>
    <property type="project" value="InterPro"/>
</dbReference>
<evidence type="ECO:0000256" key="1">
    <source>
        <dbReference type="ARBA" id="ARBA00004418"/>
    </source>
</evidence>
<evidence type="ECO:0000256" key="13">
    <source>
        <dbReference type="PROSITE-ProRule" id="PRU00433"/>
    </source>
</evidence>
<dbReference type="InterPro" id="IPR036909">
    <property type="entry name" value="Cyt_c-like_dom_sf"/>
</dbReference>
<keyword evidence="3" id="KW-0813">Transport</keyword>
<evidence type="ECO:0000256" key="3">
    <source>
        <dbReference type="ARBA" id="ARBA00022448"/>
    </source>
</evidence>
<gene>
    <name evidence="15" type="ORF">KSU1_B0436</name>
</gene>
<dbReference type="PANTHER" id="PTHR30600">
    <property type="entry name" value="CYTOCHROME C PEROXIDASE-RELATED"/>
    <property type="match status" value="1"/>
</dbReference>
<dbReference type="OrthoDB" id="9772811at2"/>
<dbReference type="Proteomes" id="UP000002985">
    <property type="component" value="Unassembled WGS sequence"/>
</dbReference>
<dbReference type="InterPro" id="IPR004852">
    <property type="entry name" value="Di-haem_cyt_c_peroxidsae"/>
</dbReference>
<evidence type="ECO:0000256" key="12">
    <source>
        <dbReference type="ARBA" id="ARBA00073576"/>
    </source>
</evidence>
<dbReference type="STRING" id="247490.KSU1_B0436"/>
<dbReference type="PANTHER" id="PTHR30600:SF10">
    <property type="entry name" value="BLL6722 PROTEIN"/>
    <property type="match status" value="1"/>
</dbReference>
<evidence type="ECO:0000256" key="2">
    <source>
        <dbReference type="ARBA" id="ARBA00004856"/>
    </source>
</evidence>
<keyword evidence="5 13" id="KW-0479">Metal-binding</keyword>
<dbReference type="Pfam" id="PF03150">
    <property type="entry name" value="CCP_MauG"/>
    <property type="match status" value="1"/>
</dbReference>
<dbReference type="InterPro" id="IPR051395">
    <property type="entry name" value="Cytochrome_c_Peroxidase/MauG"/>
</dbReference>
<reference evidence="15 16" key="1">
    <citation type="journal article" date="2012" name="FEBS Lett.">
        <title>Anammox organism KSU-1 expresses a NirK-type copper-containing nitrite reductase instead of a NirS-type with cytochrome cd1.</title>
        <authorList>
            <person name="Hira D."/>
            <person name="Toh H."/>
            <person name="Migita C.T."/>
            <person name="Okubo H."/>
            <person name="Nishiyama T."/>
            <person name="Hattori M."/>
            <person name="Furukawa K."/>
            <person name="Fujii T."/>
        </authorList>
    </citation>
    <scope>NUCLEOTIDE SEQUENCE [LARGE SCALE GENOMIC DNA]</scope>
</reference>
<evidence type="ECO:0000259" key="14">
    <source>
        <dbReference type="PROSITE" id="PS51007"/>
    </source>
</evidence>
<dbReference type="eggNOG" id="COG1858">
    <property type="taxonomic scope" value="Bacteria"/>
</dbReference>
<dbReference type="AlphaFoldDB" id="I3IHU8"/>
<comment type="subcellular location">
    <subcellularLocation>
        <location evidence="1">Periplasm</location>
    </subcellularLocation>
</comment>
<proteinExistence type="predicted"/>
<evidence type="ECO:0000256" key="10">
    <source>
        <dbReference type="ARBA" id="ARBA00023004"/>
    </source>
</evidence>
<evidence type="ECO:0000256" key="7">
    <source>
        <dbReference type="ARBA" id="ARBA00022764"/>
    </source>
</evidence>
<keyword evidence="8" id="KW-0249">Electron transport</keyword>
<comment type="pathway">
    <text evidence="2">One-carbon metabolism; methylamine degradation.</text>
</comment>
<evidence type="ECO:0000313" key="15">
    <source>
        <dbReference type="EMBL" id="GAB61293.1"/>
    </source>
</evidence>
<dbReference type="PROSITE" id="PS51007">
    <property type="entry name" value="CYTC"/>
    <property type="match status" value="2"/>
</dbReference>
<keyword evidence="16" id="KW-1185">Reference proteome</keyword>